<dbReference type="EMBL" id="PEZX01000008">
    <property type="protein sequence ID" value="PIS07231.1"/>
    <property type="molecule type" value="Genomic_DNA"/>
</dbReference>
<comment type="caution">
    <text evidence="2">The sequence shown here is derived from an EMBL/GenBank/DDBJ whole genome shotgun (WGS) entry which is preliminary data.</text>
</comment>
<dbReference type="Pfam" id="PF09527">
    <property type="entry name" value="ATPase_gene1"/>
    <property type="match status" value="1"/>
</dbReference>
<keyword evidence="1" id="KW-0812">Transmembrane</keyword>
<evidence type="ECO:0008006" key="4">
    <source>
        <dbReference type="Google" id="ProtNLM"/>
    </source>
</evidence>
<name>A0A2M6RBA7_9BACT</name>
<gene>
    <name evidence="2" type="ORF">COT79_00420</name>
</gene>
<protein>
    <recommendedName>
        <fullName evidence="4">AtpZ/AtpI family protein</fullName>
    </recommendedName>
</protein>
<keyword evidence="1" id="KW-1133">Transmembrane helix</keyword>
<sequence length="81" mass="8988">MKKADTNATKDHRRVITTRSVVVMLGEIGFVIAVPLIFFVFIGHSLDVRMGTKVTFLFIGIAIALASSVNTLYSLYKNLQK</sequence>
<feature type="transmembrane region" description="Helical" evidence="1">
    <location>
        <begin position="54"/>
        <end position="76"/>
    </location>
</feature>
<evidence type="ECO:0000256" key="1">
    <source>
        <dbReference type="SAM" id="Phobius"/>
    </source>
</evidence>
<keyword evidence="1" id="KW-0472">Membrane</keyword>
<evidence type="ECO:0000313" key="3">
    <source>
        <dbReference type="Proteomes" id="UP000231162"/>
    </source>
</evidence>
<dbReference type="InterPro" id="IPR032820">
    <property type="entry name" value="ATPase_put"/>
</dbReference>
<feature type="transmembrane region" description="Helical" evidence="1">
    <location>
        <begin position="21"/>
        <end position="42"/>
    </location>
</feature>
<evidence type="ECO:0000313" key="2">
    <source>
        <dbReference type="EMBL" id="PIS07231.1"/>
    </source>
</evidence>
<proteinExistence type="predicted"/>
<reference evidence="3" key="1">
    <citation type="submission" date="2017-09" db="EMBL/GenBank/DDBJ databases">
        <title>Depth-based differentiation of microbial function through sediment-hosted aquifers and enrichment of novel symbionts in the deep terrestrial subsurface.</title>
        <authorList>
            <person name="Probst A.J."/>
            <person name="Ladd B."/>
            <person name="Jarett J.K."/>
            <person name="Geller-Mcgrath D.E."/>
            <person name="Sieber C.M.K."/>
            <person name="Emerson J.B."/>
            <person name="Anantharaman K."/>
            <person name="Thomas B.C."/>
            <person name="Malmstrom R."/>
            <person name="Stieglmeier M."/>
            <person name="Klingl A."/>
            <person name="Woyke T."/>
            <person name="Ryan C.M."/>
            <person name="Banfield J.F."/>
        </authorList>
    </citation>
    <scope>NUCLEOTIDE SEQUENCE [LARGE SCALE GENOMIC DNA]</scope>
</reference>
<dbReference type="AlphaFoldDB" id="A0A2M6RBA7"/>
<dbReference type="Proteomes" id="UP000231162">
    <property type="component" value="Unassembled WGS sequence"/>
</dbReference>
<accession>A0A2M6RBA7</accession>
<organism evidence="2 3">
    <name type="scientific">Candidatus Berkelbacteria bacterium CG10_big_fil_rev_8_21_14_0_10_43_14</name>
    <dbReference type="NCBI Taxonomy" id="1974515"/>
    <lineage>
        <taxon>Bacteria</taxon>
        <taxon>Candidatus Berkelbacteria</taxon>
    </lineage>
</organism>